<dbReference type="AlphaFoldDB" id="A0A1H3TEI9"/>
<accession>A0A1H3TEI9</accession>
<dbReference type="CDD" id="cd16413">
    <property type="entry name" value="DGQHR_domain"/>
    <property type="match status" value="1"/>
</dbReference>
<evidence type="ECO:0000313" key="2">
    <source>
        <dbReference type="EMBL" id="SDZ48682.1"/>
    </source>
</evidence>
<evidence type="ECO:0000256" key="1">
    <source>
        <dbReference type="SAM" id="MobiDB-lite"/>
    </source>
</evidence>
<dbReference type="EMBL" id="FNPZ01000005">
    <property type="protein sequence ID" value="SDZ48682.1"/>
    <property type="molecule type" value="Genomic_DNA"/>
</dbReference>
<dbReference type="OrthoDB" id="9789139at2"/>
<organism evidence="2 3">
    <name type="scientific">Herbiconiux ginsengi</name>
    <dbReference type="NCBI Taxonomy" id="381665"/>
    <lineage>
        <taxon>Bacteria</taxon>
        <taxon>Bacillati</taxon>
        <taxon>Actinomycetota</taxon>
        <taxon>Actinomycetes</taxon>
        <taxon>Micrococcales</taxon>
        <taxon>Microbacteriaceae</taxon>
        <taxon>Herbiconiux</taxon>
    </lineage>
</organism>
<dbReference type="InterPro" id="IPR017601">
    <property type="entry name" value="DGQHR-contain_dom"/>
</dbReference>
<reference evidence="2 3" key="1">
    <citation type="submission" date="2016-10" db="EMBL/GenBank/DDBJ databases">
        <authorList>
            <person name="de Groot N.N."/>
        </authorList>
    </citation>
    <scope>NUCLEOTIDE SEQUENCE [LARGE SCALE GENOMIC DNA]</scope>
    <source>
        <strain evidence="2 3">CGMCC 4.3491</strain>
    </source>
</reference>
<feature type="region of interest" description="Disordered" evidence="1">
    <location>
        <begin position="75"/>
        <end position="95"/>
    </location>
</feature>
<name>A0A1H3TEI9_9MICO</name>
<sequence length="523" mass="59280">MHRREIRHLYYEVMPKDEQPKDKQPSIPALPVRQWLRTWEEIKFDESQHRRRPPEQFYVASIRANQLRALCDIHRRSSSHKGSRKSDLGVQRRHNEERSEEIAEFVQHGFPWSALSGADRRSGRYDDLKKPGWLPTAIVVNVLLPDDVREGGAVAPNDIVKISQTGTFAEITLPEGMSSNWKPKQTAPVEVIDGQHRLWAFDENTDEDFELPVVIFHGLDVSWQAYLFYTINIKPAKINTSLGFDLYPLLRTEDWLEHAGGPTIYRESRAQELTEALWSYPKSPWHQRIDMLGDGGRRSVTQAAWIRSLLSTFVKKWESNRVPIGGLYGAPAGADQAVLPWTRSQQAAFLIAAWSHLRDEIAVTEAPWAAALREEYPEADGDVAFAGPTTLPNTDQGVRAVLSVLNDLSFVRADELDLRNWPASDFAEGTSEIGLSESLRSLSTLRANNFLREIATELASYDWRTYGAPGLTDSQRSSKARFRGSTGYRELRQDVLSHLANGRNEQIAEVASEVLSMLGLDRR</sequence>
<dbReference type="NCBIfam" id="TIGR03187">
    <property type="entry name" value="DGQHR"/>
    <property type="match status" value="1"/>
</dbReference>
<dbReference type="STRING" id="381665.SAMN05216554_4149"/>
<dbReference type="Proteomes" id="UP000198891">
    <property type="component" value="Unassembled WGS sequence"/>
</dbReference>
<protein>
    <submittedName>
        <fullName evidence="2">DGQHR domain-containing protein</fullName>
    </submittedName>
</protein>
<evidence type="ECO:0000313" key="3">
    <source>
        <dbReference type="Proteomes" id="UP000198891"/>
    </source>
</evidence>
<keyword evidence="3" id="KW-1185">Reference proteome</keyword>
<gene>
    <name evidence="2" type="ORF">SAMN05216554_4149</name>
</gene>
<proteinExistence type="predicted"/>